<dbReference type="AlphaFoldDB" id="X8CDS2"/>
<organism evidence="1">
    <name type="scientific">Mycobacterium xenopi 4042</name>
    <dbReference type="NCBI Taxonomy" id="1299334"/>
    <lineage>
        <taxon>Bacteria</taxon>
        <taxon>Bacillati</taxon>
        <taxon>Actinomycetota</taxon>
        <taxon>Actinomycetes</taxon>
        <taxon>Mycobacteriales</taxon>
        <taxon>Mycobacteriaceae</taxon>
        <taxon>Mycobacterium</taxon>
    </lineage>
</organism>
<reference evidence="1" key="1">
    <citation type="submission" date="2014-01" db="EMBL/GenBank/DDBJ databases">
        <authorList>
            <person name="Brown-Elliot B."/>
            <person name="Wallace R."/>
            <person name="Lenaerts A."/>
            <person name="Ordway D."/>
            <person name="DeGroote M.A."/>
            <person name="Parker T."/>
            <person name="Sizemore C."/>
            <person name="Tallon L.J."/>
            <person name="Sadzewicz L.K."/>
            <person name="Sengamalay N."/>
            <person name="Fraser C.M."/>
            <person name="Hine E."/>
            <person name="Shefchek K.A."/>
            <person name="Das S.P."/>
            <person name="Tettelin H."/>
        </authorList>
    </citation>
    <scope>NUCLEOTIDE SEQUENCE [LARGE SCALE GENOMIC DNA]</scope>
    <source>
        <strain evidence="1">4042</strain>
    </source>
</reference>
<dbReference type="PATRIC" id="fig|1299334.3.peg.3385"/>
<gene>
    <name evidence="1" type="ORF">I553_1576</name>
</gene>
<sequence length="52" mass="5234">MYGAATSGHALGASGGPFAACWRVTAALICAKDQDGLLRHCYKGDVLGLAAP</sequence>
<evidence type="ECO:0000313" key="1">
    <source>
        <dbReference type="EMBL" id="EUA54532.1"/>
    </source>
</evidence>
<proteinExistence type="predicted"/>
<name>X8CDS2_MYCXE</name>
<protein>
    <submittedName>
        <fullName evidence="1">Uncharacterized protein</fullName>
    </submittedName>
</protein>
<dbReference type="EMBL" id="JAOB01000032">
    <property type="protein sequence ID" value="EUA54532.1"/>
    <property type="molecule type" value="Genomic_DNA"/>
</dbReference>
<accession>X8CDS2</accession>
<comment type="caution">
    <text evidence="1">The sequence shown here is derived from an EMBL/GenBank/DDBJ whole genome shotgun (WGS) entry which is preliminary data.</text>
</comment>